<dbReference type="SUPFAM" id="SSF63763">
    <property type="entry name" value="SAND domain-like"/>
    <property type="match status" value="1"/>
</dbReference>
<feature type="compositionally biased region" description="Basic residues" evidence="4">
    <location>
        <begin position="14"/>
        <end position="23"/>
    </location>
</feature>
<name>A0A210R3X5_MIZYE</name>
<dbReference type="CDD" id="cd09509">
    <property type="entry name" value="SAM_Polycomb"/>
    <property type="match status" value="1"/>
</dbReference>
<gene>
    <name evidence="7" type="ORF">KP79_PYT06114</name>
</gene>
<feature type="domain" description="SAM" evidence="5">
    <location>
        <begin position="935"/>
        <end position="981"/>
    </location>
</feature>
<evidence type="ECO:0000256" key="1">
    <source>
        <dbReference type="ARBA" id="ARBA00023015"/>
    </source>
</evidence>
<dbReference type="PANTHER" id="PTHR10417">
    <property type="entry name" value="GLUCOCORTICOID MODULATORY ELEMENT-BINDING PROTEIN"/>
    <property type="match status" value="1"/>
</dbReference>
<sequence>MPGKRLLTDGSKQTQKRGKKGKLKTVNNKPREMDTETKSDSVTEKLSVSNVLDLEADGATEYLCPIEKEGDTVLEVECGPNKALMYLSKLYQGSKGSCLSFQGSWLTPNEFQYVSGRETAKDWKRSIRHQGKSIKLLFSKGILSVGGGGSSKNGKRPKKGGKRSLSSRRGRRKVNVNLDSAGEENGESRETEVQCGKEQSVDGDSEEGKRNSDPSKEQVSSEGDLSDANSDSTENYDVDFIDSVTEQDKVPPESEDKSKHDLIANRQSTSTSKQFQNEIDVFSFESNEESNSSLKSDKTCDKKLVEDEIVPEKTESPVCETETKIYDDVDDIEDKSPECGKELFEECKSDEEGYNAEEGKDIEQPTEEELNKVHTDTKQVAEPEIPEENKEDTVITVVEKQVTQNQETEEDKQVEDRIEVEEVEEEEQKVEEQKVPSKRPSPARESKLGNIIDQLRVNREKVTKERRDNAADLTNKKKDCPNDLSMKSGDCPTDTPSKKQDYPADLTKDNRRDMFDFTKDQQKEIDAFSKIRREIRSDSLKDKPEEVTDTTKEKREQVRDAAKLEKALWQMPTQPIRNPLATEMKIAKIIDEQRKDSRKHAPCVEERRVPKGHSLSANLHQKKHPERSPSAPSELLEFLHKKRGHTPNSDRHSFPSAGMLYPWMKKESEDGGERTSKSQTSSPSARLTPVDKVKKSSNSVREKKECSSDKDYNDYMRALAAKQERNPFFLSPPVHDPYFSMWTPDLLFPPGLFNPYSMFLGPNGQRGEVPPTSAMSTLCSMPQSGGLPGFLPRPPHNMSYPILDSYVPHSSPKESPSLPHSCQTNSRKRGPVEADTACALDLSTKRTKLECSKNDYFTSPLSRSSESVDNCKKNALLNLSNAKAPEGDKSNFHKTHHNSHRHKKSNHSIWQEKDIKGQKLQCKCGADNPENIMNWSAEKVFDFVSKLEGCSSYAKTFLAHRIEGKLLPLLTTDALIRNLGMKVGPAIILSEAVTRHVQDMSRFFHPCSYCKLKSSQRLSV</sequence>
<accession>A0A210R3X5</accession>
<dbReference type="InterPro" id="IPR000770">
    <property type="entry name" value="SAND_dom"/>
</dbReference>
<feature type="compositionally biased region" description="Basic and acidic residues" evidence="4">
    <location>
        <begin position="246"/>
        <end position="263"/>
    </location>
</feature>
<feature type="region of interest" description="Disordered" evidence="4">
    <location>
        <begin position="591"/>
        <end position="708"/>
    </location>
</feature>
<feature type="compositionally biased region" description="Basic and acidic residues" evidence="4">
    <location>
        <begin position="206"/>
        <end position="216"/>
    </location>
</feature>
<dbReference type="EMBL" id="NEDP02000613">
    <property type="protein sequence ID" value="OWF55561.1"/>
    <property type="molecule type" value="Genomic_DNA"/>
</dbReference>
<dbReference type="InterPro" id="IPR013761">
    <property type="entry name" value="SAM/pointed_sf"/>
</dbReference>
<evidence type="ECO:0000313" key="8">
    <source>
        <dbReference type="Proteomes" id="UP000242188"/>
    </source>
</evidence>
<feature type="compositionally biased region" description="Basic and acidic residues" evidence="4">
    <location>
        <begin position="689"/>
        <end position="708"/>
    </location>
</feature>
<keyword evidence="2" id="KW-0804">Transcription</keyword>
<dbReference type="SMART" id="SM00258">
    <property type="entry name" value="SAND"/>
    <property type="match status" value="1"/>
</dbReference>
<dbReference type="GO" id="GO:0003677">
    <property type="term" value="F:DNA binding"/>
    <property type="evidence" value="ECO:0007669"/>
    <property type="project" value="UniProtKB-KW"/>
</dbReference>
<feature type="compositionally biased region" description="Polar residues" evidence="4">
    <location>
        <begin position="217"/>
        <end position="233"/>
    </location>
</feature>
<evidence type="ECO:0000259" key="5">
    <source>
        <dbReference type="PROSITE" id="PS50105"/>
    </source>
</evidence>
<dbReference type="OrthoDB" id="6433810at2759"/>
<feature type="compositionally biased region" description="Basic and acidic residues" evidence="4">
    <location>
        <begin position="496"/>
        <end position="559"/>
    </location>
</feature>
<feature type="compositionally biased region" description="Basic and acidic residues" evidence="4">
    <location>
        <begin position="664"/>
        <end position="676"/>
    </location>
</feature>
<feature type="compositionally biased region" description="Basic and acidic residues" evidence="4">
    <location>
        <begin position="456"/>
        <end position="481"/>
    </location>
</feature>
<dbReference type="Proteomes" id="UP000242188">
    <property type="component" value="Unassembled WGS sequence"/>
</dbReference>
<dbReference type="Gene3D" id="3.10.390.10">
    <property type="entry name" value="SAND domain-like"/>
    <property type="match status" value="1"/>
</dbReference>
<dbReference type="SMART" id="SM00454">
    <property type="entry name" value="SAM"/>
    <property type="match status" value="1"/>
</dbReference>
<evidence type="ECO:0000259" key="6">
    <source>
        <dbReference type="PROSITE" id="PS50864"/>
    </source>
</evidence>
<evidence type="ECO:0000313" key="7">
    <source>
        <dbReference type="EMBL" id="OWF55561.1"/>
    </source>
</evidence>
<evidence type="ECO:0000256" key="3">
    <source>
        <dbReference type="ARBA" id="ARBA00023242"/>
    </source>
</evidence>
<comment type="caution">
    <text evidence="7">The sequence shown here is derived from an EMBL/GenBank/DDBJ whole genome shotgun (WGS) entry which is preliminary data.</text>
</comment>
<feature type="compositionally biased region" description="Basic and acidic residues" evidence="4">
    <location>
        <begin position="29"/>
        <end position="42"/>
    </location>
</feature>
<feature type="region of interest" description="Disordered" evidence="4">
    <location>
        <begin position="1"/>
        <end position="42"/>
    </location>
</feature>
<keyword evidence="8" id="KW-1185">Reference proteome</keyword>
<feature type="region of interest" description="Disordered" evidence="4">
    <location>
        <begin position="147"/>
        <end position="274"/>
    </location>
</feature>
<proteinExistence type="predicted"/>
<dbReference type="PROSITE" id="PS50864">
    <property type="entry name" value="SAND"/>
    <property type="match status" value="1"/>
</dbReference>
<dbReference type="InterPro" id="IPR001660">
    <property type="entry name" value="SAM"/>
</dbReference>
<keyword evidence="1" id="KW-0805">Transcription regulation</keyword>
<dbReference type="SUPFAM" id="SSF47769">
    <property type="entry name" value="SAM/Pointed domain"/>
    <property type="match status" value="1"/>
</dbReference>
<dbReference type="AlphaFoldDB" id="A0A210R3X5"/>
<evidence type="ECO:0000256" key="4">
    <source>
        <dbReference type="SAM" id="MobiDB-lite"/>
    </source>
</evidence>
<feature type="compositionally biased region" description="Polar residues" evidence="4">
    <location>
        <begin position="265"/>
        <end position="274"/>
    </location>
</feature>
<dbReference type="Gene3D" id="1.10.150.50">
    <property type="entry name" value="Transcription Factor, Ets-1"/>
    <property type="match status" value="1"/>
</dbReference>
<feature type="compositionally biased region" description="Basic residues" evidence="4">
    <location>
        <begin position="153"/>
        <end position="174"/>
    </location>
</feature>
<dbReference type="InterPro" id="IPR010919">
    <property type="entry name" value="SAND-like_dom_sf"/>
</dbReference>
<protein>
    <submittedName>
        <fullName evidence="7">Deformed epidermal autoregulatory factor 1</fullName>
    </submittedName>
</protein>
<dbReference type="GO" id="GO:0046872">
    <property type="term" value="F:metal ion binding"/>
    <property type="evidence" value="ECO:0007669"/>
    <property type="project" value="UniProtKB-KW"/>
</dbReference>
<organism evidence="7 8">
    <name type="scientific">Mizuhopecten yessoensis</name>
    <name type="common">Japanese scallop</name>
    <name type="synonym">Patinopecten yessoensis</name>
    <dbReference type="NCBI Taxonomy" id="6573"/>
    <lineage>
        <taxon>Eukaryota</taxon>
        <taxon>Metazoa</taxon>
        <taxon>Spiralia</taxon>
        <taxon>Lophotrochozoa</taxon>
        <taxon>Mollusca</taxon>
        <taxon>Bivalvia</taxon>
        <taxon>Autobranchia</taxon>
        <taxon>Pteriomorphia</taxon>
        <taxon>Pectinida</taxon>
        <taxon>Pectinoidea</taxon>
        <taxon>Pectinidae</taxon>
        <taxon>Mizuhopecten</taxon>
    </lineage>
</organism>
<dbReference type="Pfam" id="PF01342">
    <property type="entry name" value="SAND"/>
    <property type="match status" value="1"/>
</dbReference>
<feature type="compositionally biased region" description="Basic residues" evidence="4">
    <location>
        <begin position="892"/>
        <end position="906"/>
    </location>
</feature>
<feature type="compositionally biased region" description="Acidic residues" evidence="4">
    <location>
        <begin position="407"/>
        <end position="429"/>
    </location>
</feature>
<keyword evidence="3" id="KW-0539">Nucleus</keyword>
<feature type="region of interest" description="Disordered" evidence="4">
    <location>
        <begin position="806"/>
        <end position="830"/>
    </location>
</feature>
<feature type="region of interest" description="Disordered" evidence="4">
    <location>
        <begin position="882"/>
        <end position="908"/>
    </location>
</feature>
<dbReference type="PANTHER" id="PTHR10417:SF15">
    <property type="entry name" value="STERILE ALPHA MOTIF DOMAIN-CONTAINING 11"/>
    <property type="match status" value="1"/>
</dbReference>
<feature type="region of interest" description="Disordered" evidence="4">
    <location>
        <begin position="346"/>
        <end position="559"/>
    </location>
</feature>
<dbReference type="PROSITE" id="PS50105">
    <property type="entry name" value="SAM_DOMAIN"/>
    <property type="match status" value="1"/>
</dbReference>
<feature type="domain" description="SAND" evidence="6">
    <location>
        <begin position="49"/>
        <end position="144"/>
    </location>
</feature>
<reference evidence="7 8" key="1">
    <citation type="journal article" date="2017" name="Nat. Ecol. Evol.">
        <title>Scallop genome provides insights into evolution of bilaterian karyotype and development.</title>
        <authorList>
            <person name="Wang S."/>
            <person name="Zhang J."/>
            <person name="Jiao W."/>
            <person name="Li J."/>
            <person name="Xun X."/>
            <person name="Sun Y."/>
            <person name="Guo X."/>
            <person name="Huan P."/>
            <person name="Dong B."/>
            <person name="Zhang L."/>
            <person name="Hu X."/>
            <person name="Sun X."/>
            <person name="Wang J."/>
            <person name="Zhao C."/>
            <person name="Wang Y."/>
            <person name="Wang D."/>
            <person name="Huang X."/>
            <person name="Wang R."/>
            <person name="Lv J."/>
            <person name="Li Y."/>
            <person name="Zhang Z."/>
            <person name="Liu B."/>
            <person name="Lu W."/>
            <person name="Hui Y."/>
            <person name="Liang J."/>
            <person name="Zhou Z."/>
            <person name="Hou R."/>
            <person name="Li X."/>
            <person name="Liu Y."/>
            <person name="Li H."/>
            <person name="Ning X."/>
            <person name="Lin Y."/>
            <person name="Zhao L."/>
            <person name="Xing Q."/>
            <person name="Dou J."/>
            <person name="Li Y."/>
            <person name="Mao J."/>
            <person name="Guo H."/>
            <person name="Dou H."/>
            <person name="Li T."/>
            <person name="Mu C."/>
            <person name="Jiang W."/>
            <person name="Fu Q."/>
            <person name="Fu X."/>
            <person name="Miao Y."/>
            <person name="Liu J."/>
            <person name="Yu Q."/>
            <person name="Li R."/>
            <person name="Liao H."/>
            <person name="Li X."/>
            <person name="Kong Y."/>
            <person name="Jiang Z."/>
            <person name="Chourrout D."/>
            <person name="Li R."/>
            <person name="Bao Z."/>
        </authorList>
    </citation>
    <scope>NUCLEOTIDE SEQUENCE [LARGE SCALE GENOMIC DNA]</scope>
    <source>
        <strain evidence="7 8">PY_sf001</strain>
    </source>
</reference>
<dbReference type="Pfam" id="PF00536">
    <property type="entry name" value="SAM_1"/>
    <property type="match status" value="1"/>
</dbReference>
<feature type="compositionally biased region" description="Basic and acidic residues" evidence="4">
    <location>
        <begin position="346"/>
        <end position="393"/>
    </location>
</feature>
<evidence type="ECO:0000256" key="2">
    <source>
        <dbReference type="ARBA" id="ARBA00023163"/>
    </source>
</evidence>